<organism evidence="2 3">
    <name type="scientific">Knoellia sinensis KCTC 19936</name>
    <dbReference type="NCBI Taxonomy" id="1385520"/>
    <lineage>
        <taxon>Bacteria</taxon>
        <taxon>Bacillati</taxon>
        <taxon>Actinomycetota</taxon>
        <taxon>Actinomycetes</taxon>
        <taxon>Micrococcales</taxon>
        <taxon>Intrasporangiaceae</taxon>
        <taxon>Knoellia</taxon>
    </lineage>
</organism>
<dbReference type="InterPro" id="IPR051678">
    <property type="entry name" value="AGP_Transferase"/>
</dbReference>
<proteinExistence type="predicted"/>
<feature type="domain" description="Aminoglycoside phosphotransferase" evidence="1">
    <location>
        <begin position="26"/>
        <end position="259"/>
    </location>
</feature>
<dbReference type="InterPro" id="IPR002575">
    <property type="entry name" value="Aminoglycoside_PTrfase"/>
</dbReference>
<dbReference type="STRING" id="1385520.N802_19095"/>
<dbReference type="EMBL" id="AVPJ01000009">
    <property type="protein sequence ID" value="KGN31953.1"/>
    <property type="molecule type" value="Genomic_DNA"/>
</dbReference>
<reference evidence="2 3" key="1">
    <citation type="submission" date="2013-08" db="EMBL/GenBank/DDBJ databases">
        <title>The genome sequence of Knoellia sinensis.</title>
        <authorList>
            <person name="Zhu W."/>
            <person name="Wang G."/>
        </authorList>
    </citation>
    <scope>NUCLEOTIDE SEQUENCE [LARGE SCALE GENOMIC DNA]</scope>
    <source>
        <strain evidence="2 3">KCTC 19936</strain>
    </source>
</reference>
<protein>
    <recommendedName>
        <fullName evidence="1">Aminoglycoside phosphotransferase domain-containing protein</fullName>
    </recommendedName>
</protein>
<accession>A0A0A0J443</accession>
<dbReference type="SUPFAM" id="SSF56112">
    <property type="entry name" value="Protein kinase-like (PK-like)"/>
    <property type="match status" value="1"/>
</dbReference>
<gene>
    <name evidence="2" type="ORF">N802_19095</name>
</gene>
<dbReference type="Pfam" id="PF01636">
    <property type="entry name" value="APH"/>
    <property type="match status" value="1"/>
</dbReference>
<keyword evidence="3" id="KW-1185">Reference proteome</keyword>
<comment type="caution">
    <text evidence="2">The sequence shown here is derived from an EMBL/GenBank/DDBJ whole genome shotgun (WGS) entry which is preliminary data.</text>
</comment>
<sequence>MDQFAEWVRHSFGLGDGPLLRTVGGRGADGDVWHLQVDSREYAVKRPFHPFDVEAVSREAALLDHLAAREVEVPTHVGTTDGRLVAEVPADLGGGRARVSHWIEGDSVGARTSELAEQLGALLAQLHRAAPATERQPRSWYTAMLAPVEWAHLVEQSAGRPWHDALAARLGDLTAYDELVRRAHPATGPFILGHCDLHPDNALVAPDGSLRALDWEDFGPLDPGRELAKTLVQWHVLDNTLDEEAITRTVTAYRAAGGPGVLADLRDFAMVLCSETNFLASQIRLALDDAAQPERREQAQGEITEALGAYLPSLATLDRVLDAATA</sequence>
<evidence type="ECO:0000313" key="3">
    <source>
        <dbReference type="Proteomes" id="UP000030002"/>
    </source>
</evidence>
<dbReference type="Proteomes" id="UP000030002">
    <property type="component" value="Unassembled WGS sequence"/>
</dbReference>
<name>A0A0A0J443_9MICO</name>
<dbReference type="Gene3D" id="3.90.1200.10">
    <property type="match status" value="1"/>
</dbReference>
<dbReference type="PANTHER" id="PTHR21310:SF40">
    <property type="entry name" value="AMINOGLYCOSIDE PHOSPHOTRANSFERASE DOMAIN-CONTAINING PROTEIN-RELATED"/>
    <property type="match status" value="1"/>
</dbReference>
<dbReference type="AlphaFoldDB" id="A0A0A0J443"/>
<dbReference type="RefSeq" id="WP_035916702.1">
    <property type="nucleotide sequence ID" value="NZ_AVPJ01000009.1"/>
</dbReference>
<dbReference type="InterPro" id="IPR011009">
    <property type="entry name" value="Kinase-like_dom_sf"/>
</dbReference>
<evidence type="ECO:0000259" key="1">
    <source>
        <dbReference type="Pfam" id="PF01636"/>
    </source>
</evidence>
<evidence type="ECO:0000313" key="2">
    <source>
        <dbReference type="EMBL" id="KGN31953.1"/>
    </source>
</evidence>
<dbReference type="PANTHER" id="PTHR21310">
    <property type="entry name" value="AMINOGLYCOSIDE PHOSPHOTRANSFERASE-RELATED-RELATED"/>
    <property type="match status" value="1"/>
</dbReference>
<dbReference type="eggNOG" id="COG2334">
    <property type="taxonomic scope" value="Bacteria"/>
</dbReference>